<dbReference type="Gene3D" id="3.90.830.10">
    <property type="entry name" value="Syntaxin Binding Protein 1, Chain A, domain 2"/>
    <property type="match status" value="1"/>
</dbReference>
<dbReference type="Pfam" id="PF00995">
    <property type="entry name" value="Sec1"/>
    <property type="match status" value="1"/>
</dbReference>
<dbReference type="KEGG" id="mng:MNEG_1915"/>
<evidence type="ECO:0000313" key="3">
    <source>
        <dbReference type="Proteomes" id="UP000054498"/>
    </source>
</evidence>
<dbReference type="Proteomes" id="UP000054498">
    <property type="component" value="Unassembled WGS sequence"/>
</dbReference>
<dbReference type="STRING" id="145388.A0A0D2MU12"/>
<dbReference type="InterPro" id="IPR036045">
    <property type="entry name" value="Sec1-like_sf"/>
</dbReference>
<dbReference type="Gene3D" id="3.40.50.1910">
    <property type="match status" value="1"/>
</dbReference>
<dbReference type="PANTHER" id="PTHR11679">
    <property type="entry name" value="VESICLE PROTEIN SORTING-ASSOCIATED"/>
    <property type="match status" value="1"/>
</dbReference>
<dbReference type="GeneID" id="25734793"/>
<dbReference type="Gene3D" id="1.25.40.60">
    <property type="match status" value="1"/>
</dbReference>
<dbReference type="OrthoDB" id="10266265at2759"/>
<dbReference type="GO" id="GO:0016192">
    <property type="term" value="P:vesicle-mediated transport"/>
    <property type="evidence" value="ECO:0007669"/>
    <property type="project" value="InterPro"/>
</dbReference>
<dbReference type="InterPro" id="IPR027482">
    <property type="entry name" value="Sec1-like_dom2"/>
</dbReference>
<sequence>MASSQARNALEKERSAALAQMDLVRILRAYVQQMVDEVQGYKALLLDKESMRVVSTLYGRAELADHSVVHVERLDAAAGSEGKEHMELKAVVFVRPTRENITMLKRELRQPRFQSYHLFFSHLVPQMYLQDLAEADASKELIQSVQEFYGDFMALDKHHFVVPVSGADLLINPRAIVQSGTPSEYEVVDRLVQAACIHNWKWSDVIALLLQVAVFDFGSHRASPIVLLVDRRDDPVTPLLTQWTYQAMIHELLGIKDGTVVLDSPKVPDQYREVVLDAASDDFYSRHRYSNYGEVGLAVKEAVEKFSDTSAQHRQVNSLEDMRRFVMEHSDFSRAQGVVGKHVNIMSALSEQIGARHLMDVSTIEQELANPAASLSASATYDTLADLLRKQGPGALADKDAVRLVMLYTLRFESEGGRARGLLDLLEASRLRDRNPGLAAAAEGFVKFGGIDRRAGDLYGGGNILLKARNLVKGLQGVDNVYTQHSPLLGSTLAALRDGSLNTQLYPFMGSTDEQMAWAAAYKTRPPSEAIVFVVGGSTYEEAKVVAEWNAKQSGSGISGAQGPAGLGGTPPAPMRALLGGSSVLNSDTFLAALGAGGGSSTDLR</sequence>
<gene>
    <name evidence="2" type="ORF">MNEG_1915</name>
</gene>
<dbReference type="SUPFAM" id="SSF56815">
    <property type="entry name" value="Sec1/munc18-like (SM) proteins"/>
    <property type="match status" value="1"/>
</dbReference>
<dbReference type="PIRSF" id="PIRSF005715">
    <property type="entry name" value="VPS45_Sec1"/>
    <property type="match status" value="1"/>
</dbReference>
<dbReference type="InterPro" id="IPR043127">
    <property type="entry name" value="Sec-1-like_dom3a"/>
</dbReference>
<dbReference type="RefSeq" id="XP_013905069.1">
    <property type="nucleotide sequence ID" value="XM_014049615.1"/>
</dbReference>
<reference evidence="2 3" key="1">
    <citation type="journal article" date="2013" name="BMC Genomics">
        <title>Reconstruction of the lipid metabolism for the microalga Monoraphidium neglectum from its genome sequence reveals characteristics suitable for biofuel production.</title>
        <authorList>
            <person name="Bogen C."/>
            <person name="Al-Dilaimi A."/>
            <person name="Albersmeier A."/>
            <person name="Wichmann J."/>
            <person name="Grundmann M."/>
            <person name="Rupp O."/>
            <person name="Lauersen K.J."/>
            <person name="Blifernez-Klassen O."/>
            <person name="Kalinowski J."/>
            <person name="Goesmann A."/>
            <person name="Mussgnug J.H."/>
            <person name="Kruse O."/>
        </authorList>
    </citation>
    <scope>NUCLEOTIDE SEQUENCE [LARGE SCALE GENOMIC DNA]</scope>
    <source>
        <strain evidence="2 3">SAG 48.87</strain>
    </source>
</reference>
<evidence type="ECO:0000313" key="2">
    <source>
        <dbReference type="EMBL" id="KIZ06050.1"/>
    </source>
</evidence>
<accession>A0A0D2MU12</accession>
<name>A0A0D2MU12_9CHLO</name>
<dbReference type="AlphaFoldDB" id="A0A0D2MU12"/>
<protein>
    <submittedName>
        <fullName evidence="2">Vacuolar protein sorting-associated protein 45</fullName>
    </submittedName>
</protein>
<organism evidence="2 3">
    <name type="scientific">Monoraphidium neglectum</name>
    <dbReference type="NCBI Taxonomy" id="145388"/>
    <lineage>
        <taxon>Eukaryota</taxon>
        <taxon>Viridiplantae</taxon>
        <taxon>Chlorophyta</taxon>
        <taxon>core chlorophytes</taxon>
        <taxon>Chlorophyceae</taxon>
        <taxon>CS clade</taxon>
        <taxon>Sphaeropleales</taxon>
        <taxon>Selenastraceae</taxon>
        <taxon>Monoraphidium</taxon>
    </lineage>
</organism>
<dbReference type="InterPro" id="IPR001619">
    <property type="entry name" value="Sec1-like"/>
</dbReference>
<dbReference type="InterPro" id="IPR043154">
    <property type="entry name" value="Sec-1-like_dom1"/>
</dbReference>
<comment type="similarity">
    <text evidence="1">Belongs to the STXBP/unc-18/SEC1 family.</text>
</comment>
<evidence type="ECO:0000256" key="1">
    <source>
        <dbReference type="ARBA" id="ARBA00009884"/>
    </source>
</evidence>
<proteinExistence type="inferred from homology"/>
<keyword evidence="3" id="KW-1185">Reference proteome</keyword>
<dbReference type="Gene3D" id="3.40.50.2060">
    <property type="match status" value="1"/>
</dbReference>
<dbReference type="EMBL" id="KK100422">
    <property type="protein sequence ID" value="KIZ06050.1"/>
    <property type="molecule type" value="Genomic_DNA"/>
</dbReference>